<evidence type="ECO:0000313" key="3">
    <source>
        <dbReference type="Proteomes" id="UP000600918"/>
    </source>
</evidence>
<keyword evidence="3" id="KW-1185">Reference proteome</keyword>
<protein>
    <submittedName>
        <fullName evidence="2">Uncharacterized protein</fullName>
    </submittedName>
</protein>
<comment type="caution">
    <text evidence="2">The sequence shown here is derived from an EMBL/GenBank/DDBJ whole genome shotgun (WGS) entry which is preliminary data.</text>
</comment>
<feature type="region of interest" description="Disordered" evidence="1">
    <location>
        <begin position="73"/>
        <end position="92"/>
    </location>
</feature>
<dbReference type="Proteomes" id="UP000600918">
    <property type="component" value="Unassembled WGS sequence"/>
</dbReference>
<organism evidence="2 3">
    <name type="scientific">Vespula pensylvanica</name>
    <name type="common">Western yellow jacket</name>
    <name type="synonym">Wasp</name>
    <dbReference type="NCBI Taxonomy" id="30213"/>
    <lineage>
        <taxon>Eukaryota</taxon>
        <taxon>Metazoa</taxon>
        <taxon>Ecdysozoa</taxon>
        <taxon>Arthropoda</taxon>
        <taxon>Hexapoda</taxon>
        <taxon>Insecta</taxon>
        <taxon>Pterygota</taxon>
        <taxon>Neoptera</taxon>
        <taxon>Endopterygota</taxon>
        <taxon>Hymenoptera</taxon>
        <taxon>Apocrita</taxon>
        <taxon>Aculeata</taxon>
        <taxon>Vespoidea</taxon>
        <taxon>Vespidae</taxon>
        <taxon>Vespinae</taxon>
        <taxon>Vespula</taxon>
    </lineage>
</organism>
<proteinExistence type="predicted"/>
<dbReference type="AlphaFoldDB" id="A0A834N746"/>
<gene>
    <name evidence="2" type="ORF">H0235_016203</name>
</gene>
<sequence>MASQKTKTTTTVEANGYKTGQCKYYCKEVSECDAQLTSIGRKLCHRLSYVANSRWPRCHRRHVELIWPGVGPKPKSPGASFDDLCNGGVLNT</sequence>
<evidence type="ECO:0000313" key="2">
    <source>
        <dbReference type="EMBL" id="KAF7398195.1"/>
    </source>
</evidence>
<reference evidence="2" key="1">
    <citation type="journal article" date="2020" name="G3 (Bethesda)">
        <title>High-Quality Assemblies for Three Invasive Social Wasps from the &lt;i&gt;Vespula&lt;/i&gt; Genus.</title>
        <authorList>
            <person name="Harrop T.W.R."/>
            <person name="Guhlin J."/>
            <person name="McLaughlin G.M."/>
            <person name="Permina E."/>
            <person name="Stockwell P."/>
            <person name="Gilligan J."/>
            <person name="Le Lec M.F."/>
            <person name="Gruber M.A.M."/>
            <person name="Quinn O."/>
            <person name="Lovegrove M."/>
            <person name="Duncan E.J."/>
            <person name="Remnant E.J."/>
            <person name="Van Eeckhoven J."/>
            <person name="Graham B."/>
            <person name="Knapp R.A."/>
            <person name="Langford K.W."/>
            <person name="Kronenberg Z."/>
            <person name="Press M.O."/>
            <person name="Eacker S.M."/>
            <person name="Wilson-Rankin E.E."/>
            <person name="Purcell J."/>
            <person name="Lester P.J."/>
            <person name="Dearden P.K."/>
        </authorList>
    </citation>
    <scope>NUCLEOTIDE SEQUENCE</scope>
    <source>
        <strain evidence="2">Volc-1</strain>
    </source>
</reference>
<evidence type="ECO:0000256" key="1">
    <source>
        <dbReference type="SAM" id="MobiDB-lite"/>
    </source>
</evidence>
<accession>A0A834N746</accession>
<name>A0A834N746_VESPE</name>
<dbReference type="EMBL" id="JACSDY010000019">
    <property type="protein sequence ID" value="KAF7398195.1"/>
    <property type="molecule type" value="Genomic_DNA"/>
</dbReference>